<dbReference type="Gene3D" id="2.40.50.140">
    <property type="entry name" value="Nucleic acid-binding proteins"/>
    <property type="match status" value="1"/>
</dbReference>
<evidence type="ECO:0000313" key="18">
    <source>
        <dbReference type="EMBL" id="RCL38072.1"/>
    </source>
</evidence>
<dbReference type="NCBIfam" id="TIGR00399">
    <property type="entry name" value="metG_C_term"/>
    <property type="match status" value="1"/>
</dbReference>
<evidence type="ECO:0000256" key="5">
    <source>
        <dbReference type="ARBA" id="ARBA00018753"/>
    </source>
</evidence>
<evidence type="ECO:0000256" key="11">
    <source>
        <dbReference type="ARBA" id="ARBA00022884"/>
    </source>
</evidence>
<evidence type="ECO:0000256" key="1">
    <source>
        <dbReference type="ARBA" id="ARBA00003314"/>
    </source>
</evidence>
<evidence type="ECO:0000256" key="6">
    <source>
        <dbReference type="ARBA" id="ARBA00022490"/>
    </source>
</evidence>
<evidence type="ECO:0000256" key="7">
    <source>
        <dbReference type="ARBA" id="ARBA00022555"/>
    </source>
</evidence>
<sequence length="110" mass="11893">MSEITIDDFAKVDLRIAQIKEAIEVPEADKLVKLILDIGECGEKTVFAGIKAAYTLEQLTNKFVVVVNNLQPRKMKFGLSEGMILAAGPGGEEIFMISPDAGAVPGMRVK</sequence>
<comment type="subunit">
    <text evidence="3">Homodimer.</text>
</comment>
<gene>
    <name evidence="18" type="primary">metG</name>
    <name evidence="18" type="ORF">DBW97_03295</name>
</gene>
<dbReference type="Pfam" id="PF01588">
    <property type="entry name" value="tRNA_bind"/>
    <property type="match status" value="1"/>
</dbReference>
<evidence type="ECO:0000259" key="17">
    <source>
        <dbReference type="PROSITE" id="PS50886"/>
    </source>
</evidence>
<evidence type="ECO:0000256" key="13">
    <source>
        <dbReference type="ARBA" id="ARBA00023146"/>
    </source>
</evidence>
<dbReference type="GO" id="GO:0006431">
    <property type="term" value="P:methionyl-tRNA aminoacylation"/>
    <property type="evidence" value="ECO:0007669"/>
    <property type="project" value="InterPro"/>
</dbReference>
<keyword evidence="6" id="KW-0963">Cytoplasm</keyword>
<name>A0A368BMI3_9GAMM</name>
<accession>A0A368BMI3</accession>
<keyword evidence="8 18" id="KW-0436">Ligase</keyword>
<evidence type="ECO:0000256" key="8">
    <source>
        <dbReference type="ARBA" id="ARBA00022598"/>
    </source>
</evidence>
<dbReference type="InterPro" id="IPR051270">
    <property type="entry name" value="Tyrosine-tRNA_ligase_regulator"/>
</dbReference>
<evidence type="ECO:0000256" key="10">
    <source>
        <dbReference type="ARBA" id="ARBA00022840"/>
    </source>
</evidence>
<evidence type="ECO:0000313" key="19">
    <source>
        <dbReference type="Proteomes" id="UP000252147"/>
    </source>
</evidence>
<evidence type="ECO:0000256" key="16">
    <source>
        <dbReference type="PROSITE-ProRule" id="PRU00209"/>
    </source>
</evidence>
<evidence type="ECO:0000256" key="4">
    <source>
        <dbReference type="ARBA" id="ARBA00012838"/>
    </source>
</evidence>
<dbReference type="PROSITE" id="PS50886">
    <property type="entry name" value="TRBD"/>
    <property type="match status" value="1"/>
</dbReference>
<dbReference type="Proteomes" id="UP000252147">
    <property type="component" value="Unassembled WGS sequence"/>
</dbReference>
<dbReference type="GO" id="GO:0005524">
    <property type="term" value="F:ATP binding"/>
    <property type="evidence" value="ECO:0007669"/>
    <property type="project" value="UniProtKB-KW"/>
</dbReference>
<evidence type="ECO:0000256" key="15">
    <source>
        <dbReference type="ARBA" id="ARBA00047364"/>
    </source>
</evidence>
<evidence type="ECO:0000256" key="14">
    <source>
        <dbReference type="ARBA" id="ARBA00030904"/>
    </source>
</evidence>
<dbReference type="GO" id="GO:0000049">
    <property type="term" value="F:tRNA binding"/>
    <property type="evidence" value="ECO:0007669"/>
    <property type="project" value="UniProtKB-UniRule"/>
</dbReference>
<dbReference type="CDD" id="cd02800">
    <property type="entry name" value="tRNA_bind_EcMetRS_like"/>
    <property type="match status" value="1"/>
</dbReference>
<evidence type="ECO:0000256" key="9">
    <source>
        <dbReference type="ARBA" id="ARBA00022741"/>
    </source>
</evidence>
<dbReference type="InterPro" id="IPR002547">
    <property type="entry name" value="tRNA-bd_dom"/>
</dbReference>
<keyword evidence="12" id="KW-0648">Protein biosynthesis</keyword>
<comment type="catalytic activity">
    <reaction evidence="15">
        <text>tRNA(Met) + L-methionine + ATP = L-methionyl-tRNA(Met) + AMP + diphosphate</text>
        <dbReference type="Rhea" id="RHEA:13481"/>
        <dbReference type="Rhea" id="RHEA-COMP:9667"/>
        <dbReference type="Rhea" id="RHEA-COMP:9698"/>
        <dbReference type="ChEBI" id="CHEBI:30616"/>
        <dbReference type="ChEBI" id="CHEBI:33019"/>
        <dbReference type="ChEBI" id="CHEBI:57844"/>
        <dbReference type="ChEBI" id="CHEBI:78442"/>
        <dbReference type="ChEBI" id="CHEBI:78530"/>
        <dbReference type="ChEBI" id="CHEBI:456215"/>
        <dbReference type="EC" id="6.1.1.10"/>
    </reaction>
</comment>
<feature type="domain" description="TRNA-binding" evidence="17">
    <location>
        <begin position="8"/>
        <end position="110"/>
    </location>
</feature>
<keyword evidence="7 16" id="KW-0820">tRNA-binding</keyword>
<dbReference type="AlphaFoldDB" id="A0A368BMI3"/>
<dbReference type="EC" id="6.1.1.10" evidence="4"/>
<comment type="subcellular location">
    <subcellularLocation>
        <location evidence="2">Cytoplasm</location>
    </subcellularLocation>
</comment>
<keyword evidence="9" id="KW-0547">Nucleotide-binding</keyword>
<dbReference type="EMBL" id="QOPD01000005">
    <property type="protein sequence ID" value="RCL38072.1"/>
    <property type="molecule type" value="Genomic_DNA"/>
</dbReference>
<keyword evidence="13" id="KW-0030">Aminoacyl-tRNA synthetase</keyword>
<dbReference type="InterPro" id="IPR004495">
    <property type="entry name" value="Met-tRNA-synth_bsu_C"/>
</dbReference>
<dbReference type="PANTHER" id="PTHR11586">
    <property type="entry name" value="TRNA-AMINOACYLATION COFACTOR ARC1 FAMILY MEMBER"/>
    <property type="match status" value="1"/>
</dbReference>
<evidence type="ECO:0000256" key="2">
    <source>
        <dbReference type="ARBA" id="ARBA00004496"/>
    </source>
</evidence>
<dbReference type="PANTHER" id="PTHR11586:SF37">
    <property type="entry name" value="TRNA-BINDING DOMAIN-CONTAINING PROTEIN"/>
    <property type="match status" value="1"/>
</dbReference>
<dbReference type="InterPro" id="IPR012340">
    <property type="entry name" value="NA-bd_OB-fold"/>
</dbReference>
<comment type="function">
    <text evidence="1">Is required not only for elongation of protein synthesis but also for the initiation of all mRNA translation through initiator tRNA(fMet) aminoacylation.</text>
</comment>
<evidence type="ECO:0000256" key="12">
    <source>
        <dbReference type="ARBA" id="ARBA00022917"/>
    </source>
</evidence>
<comment type="caution">
    <text evidence="18">The sequence shown here is derived from an EMBL/GenBank/DDBJ whole genome shotgun (WGS) entry which is preliminary data.</text>
</comment>
<proteinExistence type="predicted"/>
<keyword evidence="11 16" id="KW-0694">RNA-binding</keyword>
<evidence type="ECO:0000256" key="3">
    <source>
        <dbReference type="ARBA" id="ARBA00011738"/>
    </source>
</evidence>
<dbReference type="GO" id="GO:0005737">
    <property type="term" value="C:cytoplasm"/>
    <property type="evidence" value="ECO:0007669"/>
    <property type="project" value="UniProtKB-SubCell"/>
</dbReference>
<protein>
    <recommendedName>
        <fullName evidence="5">Methionine--tRNA ligase</fullName>
        <ecNumber evidence="4">6.1.1.10</ecNumber>
    </recommendedName>
    <alternativeName>
        <fullName evidence="14">Methionyl-tRNA synthetase</fullName>
    </alternativeName>
</protein>
<keyword evidence="10" id="KW-0067">ATP-binding</keyword>
<organism evidence="18 19">
    <name type="scientific">SAR86 cluster bacterium</name>
    <dbReference type="NCBI Taxonomy" id="2030880"/>
    <lineage>
        <taxon>Bacteria</taxon>
        <taxon>Pseudomonadati</taxon>
        <taxon>Pseudomonadota</taxon>
        <taxon>Gammaproteobacteria</taxon>
        <taxon>SAR86 cluster</taxon>
    </lineage>
</organism>
<dbReference type="FunFam" id="2.40.50.140:FF:000042">
    <property type="entry name" value="Methionine--tRNA ligase"/>
    <property type="match status" value="1"/>
</dbReference>
<dbReference type="GO" id="GO:0004825">
    <property type="term" value="F:methionine-tRNA ligase activity"/>
    <property type="evidence" value="ECO:0007669"/>
    <property type="project" value="UniProtKB-EC"/>
</dbReference>
<reference evidence="18 19" key="1">
    <citation type="journal article" date="2018" name="Microbiome">
        <title>Fine metagenomic profile of the Mediterranean stratified and mixed water columns revealed by assembly and recruitment.</title>
        <authorList>
            <person name="Haro-Moreno J.M."/>
            <person name="Lopez-Perez M."/>
            <person name="De La Torre J.R."/>
            <person name="Picazo A."/>
            <person name="Camacho A."/>
            <person name="Rodriguez-Valera F."/>
        </authorList>
    </citation>
    <scope>NUCLEOTIDE SEQUENCE [LARGE SCALE GENOMIC DNA]</scope>
    <source>
        <strain evidence="18">MED-G83</strain>
    </source>
</reference>
<dbReference type="SUPFAM" id="SSF50249">
    <property type="entry name" value="Nucleic acid-binding proteins"/>
    <property type="match status" value="1"/>
</dbReference>